<reference evidence="8" key="1">
    <citation type="journal article" date="2022" name="Microorganisms">
        <title>Assembly and Comparison of Ca. Neoehrlichia mikurensis Genomes.</title>
        <authorList>
            <person name="Azagi T."/>
            <person name="Dirks R.P."/>
            <person name="Yebra-Pimentel E.S."/>
            <person name="Schaap P.J."/>
            <person name="Koehorst J.J."/>
            <person name="Esser H.J."/>
            <person name="Sprong H."/>
        </authorList>
    </citation>
    <scope>NUCLEOTIDE SEQUENCE</scope>
    <source>
        <strain evidence="9">18-2804</strain>
        <strain evidence="8">18-2837</strain>
    </source>
</reference>
<dbReference type="RefSeq" id="WP_246575362.1">
    <property type="nucleotide sequence ID" value="NZ_CP054597.1"/>
</dbReference>
<evidence type="ECO:0000256" key="6">
    <source>
        <dbReference type="ARBA" id="ARBA00023136"/>
    </source>
</evidence>
<keyword evidence="3" id="KW-1003">Cell membrane</keyword>
<sequence>MILMVIGLYITIVDENYVKKLLGLNILQSSVLLFYISIGYVANASVPILNLHATIYSNPLPSVLMLTAIVVGVATFAVGLSIIIRIKEEFSHIQESKLHV</sequence>
<evidence type="ECO:0000313" key="9">
    <source>
        <dbReference type="EMBL" id="UTO56896.1"/>
    </source>
</evidence>
<dbReference type="InterPro" id="IPR039428">
    <property type="entry name" value="NUOK/Mnh_C1-like"/>
</dbReference>
<evidence type="ECO:0000313" key="8">
    <source>
        <dbReference type="EMBL" id="UTO55981.1"/>
    </source>
</evidence>
<proteinExistence type="inferred from homology"/>
<dbReference type="EMBL" id="CP089286">
    <property type="protein sequence ID" value="UTO55981.1"/>
    <property type="molecule type" value="Genomic_DNA"/>
</dbReference>
<dbReference type="Proteomes" id="UP001059822">
    <property type="component" value="Chromosome"/>
</dbReference>
<gene>
    <name evidence="9" type="ORF">LUA81_00215</name>
    <name evidence="8" type="ORF">LUA82_00215</name>
</gene>
<keyword evidence="11" id="KW-1185">Reference proteome</keyword>
<feature type="transmembrane region" description="Helical" evidence="7">
    <location>
        <begin position="62"/>
        <end position="84"/>
    </location>
</feature>
<comment type="similarity">
    <text evidence="2">Belongs to the CPA3 antiporters (TC 2.A.63) subunit C family.</text>
</comment>
<evidence type="ECO:0000256" key="5">
    <source>
        <dbReference type="ARBA" id="ARBA00022989"/>
    </source>
</evidence>
<evidence type="ECO:0000256" key="4">
    <source>
        <dbReference type="ARBA" id="ARBA00022692"/>
    </source>
</evidence>
<comment type="subcellular location">
    <subcellularLocation>
        <location evidence="1">Cell membrane</location>
        <topology evidence="1">Multi-pass membrane protein</topology>
    </subcellularLocation>
</comment>
<name>A0A9Q9BZ99_9RICK</name>
<keyword evidence="4 7" id="KW-0812">Transmembrane</keyword>
<evidence type="ECO:0000256" key="3">
    <source>
        <dbReference type="ARBA" id="ARBA00022475"/>
    </source>
</evidence>
<evidence type="ECO:0000313" key="11">
    <source>
        <dbReference type="Proteomes" id="UP001059985"/>
    </source>
</evidence>
<evidence type="ECO:0000256" key="7">
    <source>
        <dbReference type="SAM" id="Phobius"/>
    </source>
</evidence>
<dbReference type="Pfam" id="PF00420">
    <property type="entry name" value="Oxidored_q2"/>
    <property type="match status" value="1"/>
</dbReference>
<dbReference type="PANTHER" id="PTHR34583:SF2">
    <property type="entry name" value="ANTIPORTER SUBUNIT MNHC2-RELATED"/>
    <property type="match status" value="1"/>
</dbReference>
<dbReference type="Gene3D" id="1.10.287.3510">
    <property type="match status" value="1"/>
</dbReference>
<dbReference type="NCBIfam" id="NF005624">
    <property type="entry name" value="PRK07375.2-3"/>
    <property type="match status" value="1"/>
</dbReference>
<keyword evidence="6 7" id="KW-0472">Membrane</keyword>
<evidence type="ECO:0000256" key="2">
    <source>
        <dbReference type="ARBA" id="ARBA00010388"/>
    </source>
</evidence>
<dbReference type="EMBL" id="CP089285">
    <property type="protein sequence ID" value="UTO56896.1"/>
    <property type="molecule type" value="Genomic_DNA"/>
</dbReference>
<dbReference type="AlphaFoldDB" id="A0A9Q9BZ99"/>
<dbReference type="GO" id="GO:0005886">
    <property type="term" value="C:plasma membrane"/>
    <property type="evidence" value="ECO:0007669"/>
    <property type="project" value="UniProtKB-SubCell"/>
</dbReference>
<feature type="transmembrane region" description="Helical" evidence="7">
    <location>
        <begin position="21"/>
        <end position="42"/>
    </location>
</feature>
<accession>A0A9Q9BZ99</accession>
<dbReference type="InterPro" id="IPR050601">
    <property type="entry name" value="CPA3_antiporter_subunitC"/>
</dbReference>
<dbReference type="PANTHER" id="PTHR34583">
    <property type="entry name" value="ANTIPORTER SUBUNIT MNHC2-RELATED"/>
    <property type="match status" value="1"/>
</dbReference>
<dbReference type="Proteomes" id="UP001059985">
    <property type="component" value="Chromosome"/>
</dbReference>
<evidence type="ECO:0000313" key="10">
    <source>
        <dbReference type="Proteomes" id="UP001059822"/>
    </source>
</evidence>
<organism evidence="8 10">
    <name type="scientific">Neoehrlichia mikurensis</name>
    <dbReference type="NCBI Taxonomy" id="89586"/>
    <lineage>
        <taxon>Bacteria</taxon>
        <taxon>Pseudomonadati</taxon>
        <taxon>Pseudomonadota</taxon>
        <taxon>Alphaproteobacteria</taxon>
        <taxon>Rickettsiales</taxon>
        <taxon>Anaplasmataceae</taxon>
        <taxon>Candidatus Neoehrlichia</taxon>
    </lineage>
</organism>
<keyword evidence="5 7" id="KW-1133">Transmembrane helix</keyword>
<evidence type="ECO:0000256" key="1">
    <source>
        <dbReference type="ARBA" id="ARBA00004651"/>
    </source>
</evidence>
<protein>
    <submittedName>
        <fullName evidence="8">Cation:proton antiporter subunit C</fullName>
    </submittedName>
</protein>